<dbReference type="InterPro" id="IPR003613">
    <property type="entry name" value="Ubox_domain"/>
</dbReference>
<evidence type="ECO:0000256" key="1">
    <source>
        <dbReference type="ARBA" id="ARBA00000900"/>
    </source>
</evidence>
<name>A0ABD3EAU3_9LAMI</name>
<evidence type="ECO:0000313" key="10">
    <source>
        <dbReference type="EMBL" id="KAL3651563.1"/>
    </source>
</evidence>
<evidence type="ECO:0000313" key="11">
    <source>
        <dbReference type="Proteomes" id="UP001632038"/>
    </source>
</evidence>
<dbReference type="SUPFAM" id="SSF56112">
    <property type="entry name" value="Protein kinase-like (PK-like)"/>
    <property type="match status" value="1"/>
</dbReference>
<dbReference type="Gene3D" id="3.30.40.10">
    <property type="entry name" value="Zinc/RING finger domain, C3HC4 (zinc finger)"/>
    <property type="match status" value="1"/>
</dbReference>
<gene>
    <name evidence="10" type="ORF">CASFOL_004565</name>
</gene>
<accession>A0ABD3EAU3</accession>
<evidence type="ECO:0000256" key="4">
    <source>
        <dbReference type="ARBA" id="ARBA00012483"/>
    </source>
</evidence>
<comment type="pathway">
    <text evidence="3">Protein modification; protein ubiquitination.</text>
</comment>
<dbReference type="Gene3D" id="3.30.200.20">
    <property type="entry name" value="Phosphorylase Kinase, domain 1"/>
    <property type="match status" value="1"/>
</dbReference>
<dbReference type="InterPro" id="IPR013083">
    <property type="entry name" value="Znf_RING/FYVE/PHD"/>
</dbReference>
<dbReference type="Gene3D" id="1.10.510.10">
    <property type="entry name" value="Transferase(Phosphotransferase) domain 1"/>
    <property type="match status" value="1"/>
</dbReference>
<dbReference type="CDD" id="cd16655">
    <property type="entry name" value="RING-Ubox_WDSUB1-like"/>
    <property type="match status" value="1"/>
</dbReference>
<proteinExistence type="predicted"/>
<dbReference type="PROSITE" id="PS51698">
    <property type="entry name" value="U_BOX"/>
    <property type="match status" value="1"/>
</dbReference>
<keyword evidence="11" id="KW-1185">Reference proteome</keyword>
<evidence type="ECO:0000259" key="9">
    <source>
        <dbReference type="PROSITE" id="PS51698"/>
    </source>
</evidence>
<protein>
    <recommendedName>
        <fullName evidence="4">RING-type E3 ubiquitin transferase</fullName>
        <ecNumber evidence="4">2.3.2.27</ecNumber>
    </recommendedName>
</protein>
<comment type="caution">
    <text evidence="10">The sequence shown here is derived from an EMBL/GenBank/DDBJ whole genome shotgun (WGS) entry which is preliminary data.</text>
</comment>
<evidence type="ECO:0000256" key="5">
    <source>
        <dbReference type="ARBA" id="ARBA00022679"/>
    </source>
</evidence>
<feature type="domain" description="Protein kinase" evidence="8">
    <location>
        <begin position="433"/>
        <end position="766"/>
    </location>
</feature>
<sequence length="766" mass="86800">MKTQAEKVYVAIGTDLDEGFSTLHWALTKWSDNVITMVILLASNTIPKDYVYTPIGKLPTSSVNEEKIKVLEKTEEESRDKILSQYIAFCGKIETEVIIIEKNEHQPLQNQIIEIISSFGITKLVMSFGFMKKSSWKSRTAISGMVYVVRQKPDFCEMFVICGGRLVFLRGENNEEGFIENATNMCPGSSNNNDKCDQEIQDYVNELLSFVNDEEIDGANAILKEKFTEQYIPENMDAVDRFMVLKGRIRDVQNTIHLNREQANAAKERREKAEWAISICNIKPKSSIIMPTSSFLAEELEDYLNQEMAKNVVLKKELEKRNEEINELHNEVEQKRSRLNSILELQTELTNKLHVSSSAKARAEAQLEKAVQTRSEMIEEIERVRKQRDILQRRIEFCKEKDALGNVSKSNGLGFDFREFSAAEIVAATQDFSERLRVKSVGRWTDVYRGRINHMTVAVKVYVSANAESQEAFTTKVSHLSQVKHPNILSIIGFCSELNCIVYEYMHNGRLCDTLYPTTHTYKRKNHTLSWHARIRIAADICSALSSLHKSKPKPIIHGDLKSSDILLDRNNIAKINGSKSLWSSYYYEHDVKLDIQAFGNLVLQLLTGNDTMDNNVSLDHSAGPWPVDLAMELCGIATRCLSDDEMVAIPIKEISDVRKRADMMVANGEFMVLGEEGANVVDLSNVPSSFLCPIYQDVMKNPHLAADGFSYEFEAIDEWLKTGHDTSPMTNLRLTHKLLTPNHTLRSLIQDTQTKGPAGKQCIGA</sequence>
<dbReference type="SMART" id="SM00504">
    <property type="entry name" value="Ubox"/>
    <property type="match status" value="1"/>
</dbReference>
<dbReference type="InterPro" id="IPR001245">
    <property type="entry name" value="Ser-Thr/Tyr_kinase_cat_dom"/>
</dbReference>
<dbReference type="AlphaFoldDB" id="A0ABD3EAU3"/>
<dbReference type="InterPro" id="IPR000719">
    <property type="entry name" value="Prot_kinase_dom"/>
</dbReference>
<dbReference type="Proteomes" id="UP001632038">
    <property type="component" value="Unassembled WGS sequence"/>
</dbReference>
<evidence type="ECO:0000256" key="6">
    <source>
        <dbReference type="ARBA" id="ARBA00022786"/>
    </source>
</evidence>
<dbReference type="PANTHER" id="PTHR45647">
    <property type="entry name" value="OS02G0152300 PROTEIN"/>
    <property type="match status" value="1"/>
</dbReference>
<keyword evidence="5" id="KW-0808">Transferase</keyword>
<dbReference type="PANTHER" id="PTHR45647:SF56">
    <property type="entry name" value="U-BOX DOMAIN-CONTAINING PROTEIN 50-RELATED"/>
    <property type="match status" value="1"/>
</dbReference>
<keyword evidence="7" id="KW-0175">Coiled coil</keyword>
<feature type="coiled-coil region" evidence="7">
    <location>
        <begin position="297"/>
        <end position="401"/>
    </location>
</feature>
<dbReference type="SUPFAM" id="SSF57850">
    <property type="entry name" value="RING/U-box"/>
    <property type="match status" value="1"/>
</dbReference>
<dbReference type="EMBL" id="JAVIJP010000006">
    <property type="protein sequence ID" value="KAL3651563.1"/>
    <property type="molecule type" value="Genomic_DNA"/>
</dbReference>
<evidence type="ECO:0000256" key="7">
    <source>
        <dbReference type="SAM" id="Coils"/>
    </source>
</evidence>
<keyword evidence="6" id="KW-0833">Ubl conjugation pathway</keyword>
<evidence type="ECO:0000259" key="8">
    <source>
        <dbReference type="PROSITE" id="PS50011"/>
    </source>
</evidence>
<dbReference type="PROSITE" id="PS50011">
    <property type="entry name" value="PROTEIN_KINASE_DOM"/>
    <property type="match status" value="1"/>
</dbReference>
<dbReference type="InterPro" id="IPR011009">
    <property type="entry name" value="Kinase-like_dom_sf"/>
</dbReference>
<comment type="catalytic activity">
    <reaction evidence="1">
        <text>S-ubiquitinyl-[E2 ubiquitin-conjugating enzyme]-L-cysteine + [acceptor protein]-L-lysine = [E2 ubiquitin-conjugating enzyme]-L-cysteine + N(6)-ubiquitinyl-[acceptor protein]-L-lysine.</text>
        <dbReference type="EC" id="2.3.2.27"/>
    </reaction>
</comment>
<dbReference type="Pfam" id="PF04564">
    <property type="entry name" value="U-box"/>
    <property type="match status" value="1"/>
</dbReference>
<evidence type="ECO:0000256" key="3">
    <source>
        <dbReference type="ARBA" id="ARBA00004906"/>
    </source>
</evidence>
<organism evidence="10 11">
    <name type="scientific">Castilleja foliolosa</name>
    <dbReference type="NCBI Taxonomy" id="1961234"/>
    <lineage>
        <taxon>Eukaryota</taxon>
        <taxon>Viridiplantae</taxon>
        <taxon>Streptophyta</taxon>
        <taxon>Embryophyta</taxon>
        <taxon>Tracheophyta</taxon>
        <taxon>Spermatophyta</taxon>
        <taxon>Magnoliopsida</taxon>
        <taxon>eudicotyledons</taxon>
        <taxon>Gunneridae</taxon>
        <taxon>Pentapetalae</taxon>
        <taxon>asterids</taxon>
        <taxon>lamiids</taxon>
        <taxon>Lamiales</taxon>
        <taxon>Orobanchaceae</taxon>
        <taxon>Pedicularideae</taxon>
        <taxon>Castillejinae</taxon>
        <taxon>Castilleja</taxon>
    </lineage>
</organism>
<feature type="domain" description="U-box" evidence="9">
    <location>
        <begin position="686"/>
        <end position="760"/>
    </location>
</feature>
<dbReference type="InterPro" id="IPR051348">
    <property type="entry name" value="U-box_ubiquitin_ligases"/>
</dbReference>
<dbReference type="EC" id="2.3.2.27" evidence="4"/>
<dbReference type="GO" id="GO:0061630">
    <property type="term" value="F:ubiquitin protein ligase activity"/>
    <property type="evidence" value="ECO:0007669"/>
    <property type="project" value="UniProtKB-EC"/>
</dbReference>
<comment type="function">
    <text evidence="2">Functions as an E3 ubiquitin ligase.</text>
</comment>
<reference evidence="11" key="1">
    <citation type="journal article" date="2024" name="IScience">
        <title>Strigolactones Initiate the Formation of Haustorium-like Structures in Castilleja.</title>
        <authorList>
            <person name="Buerger M."/>
            <person name="Peterson D."/>
            <person name="Chory J."/>
        </authorList>
    </citation>
    <scope>NUCLEOTIDE SEQUENCE [LARGE SCALE GENOMIC DNA]</scope>
</reference>
<evidence type="ECO:0000256" key="2">
    <source>
        <dbReference type="ARBA" id="ARBA00003861"/>
    </source>
</evidence>
<dbReference type="Pfam" id="PF07714">
    <property type="entry name" value="PK_Tyr_Ser-Thr"/>
    <property type="match status" value="1"/>
</dbReference>